<comment type="caution">
    <text evidence="1">The sequence shown here is derived from an EMBL/GenBank/DDBJ whole genome shotgun (WGS) entry which is preliminary data.</text>
</comment>
<dbReference type="InterPro" id="IPR027417">
    <property type="entry name" value="P-loop_NTPase"/>
</dbReference>
<dbReference type="Gene3D" id="3.40.50.300">
    <property type="entry name" value="P-loop containing nucleotide triphosphate hydrolases"/>
    <property type="match status" value="1"/>
</dbReference>
<dbReference type="Proteomes" id="UP001586593">
    <property type="component" value="Unassembled WGS sequence"/>
</dbReference>
<accession>A0ABR3VSP8</accession>
<name>A0ABR3VSP8_9PEZI</name>
<keyword evidence="2" id="KW-1185">Reference proteome</keyword>
<dbReference type="EMBL" id="JAZHXJ010001541">
    <property type="protein sequence ID" value="KAL1844681.1"/>
    <property type="molecule type" value="Genomic_DNA"/>
</dbReference>
<evidence type="ECO:0008006" key="3">
    <source>
        <dbReference type="Google" id="ProtNLM"/>
    </source>
</evidence>
<sequence length="148" mass="16451">MSSLIFSDEEAKYVQAMLGWQDAADDTGRRQLDGSAPDARAKTTKNPAVGEFRILVVGAKGTGKTSILTRFATGTFRGEDEPPDTSYERGCRHVVEVDGQVFHIDALEMPSQHLSSNPMLEQALNITEAAMLVYDQHQQQRQQQQQQQ</sequence>
<protein>
    <recommendedName>
        <fullName evidence="3">G domain-containing protein</fullName>
    </recommendedName>
</protein>
<proteinExistence type="predicted"/>
<organism evidence="1 2">
    <name type="scientific">Phialemonium thermophilum</name>
    <dbReference type="NCBI Taxonomy" id="223376"/>
    <lineage>
        <taxon>Eukaryota</taxon>
        <taxon>Fungi</taxon>
        <taxon>Dikarya</taxon>
        <taxon>Ascomycota</taxon>
        <taxon>Pezizomycotina</taxon>
        <taxon>Sordariomycetes</taxon>
        <taxon>Sordariomycetidae</taxon>
        <taxon>Cephalothecales</taxon>
        <taxon>Cephalothecaceae</taxon>
        <taxon>Phialemonium</taxon>
    </lineage>
</organism>
<evidence type="ECO:0000313" key="2">
    <source>
        <dbReference type="Proteomes" id="UP001586593"/>
    </source>
</evidence>
<dbReference type="Pfam" id="PF00071">
    <property type="entry name" value="Ras"/>
    <property type="match status" value="1"/>
</dbReference>
<evidence type="ECO:0000313" key="1">
    <source>
        <dbReference type="EMBL" id="KAL1844681.1"/>
    </source>
</evidence>
<reference evidence="1 2" key="1">
    <citation type="journal article" date="2024" name="Commun. Biol.">
        <title>Comparative genomic analysis of thermophilic fungi reveals convergent evolutionary adaptations and gene losses.</title>
        <authorList>
            <person name="Steindorff A.S."/>
            <person name="Aguilar-Pontes M.V."/>
            <person name="Robinson A.J."/>
            <person name="Andreopoulos B."/>
            <person name="LaButti K."/>
            <person name="Kuo A."/>
            <person name="Mondo S."/>
            <person name="Riley R."/>
            <person name="Otillar R."/>
            <person name="Haridas S."/>
            <person name="Lipzen A."/>
            <person name="Grimwood J."/>
            <person name="Schmutz J."/>
            <person name="Clum A."/>
            <person name="Reid I.D."/>
            <person name="Moisan M.C."/>
            <person name="Butler G."/>
            <person name="Nguyen T.T.M."/>
            <person name="Dewar K."/>
            <person name="Conant G."/>
            <person name="Drula E."/>
            <person name="Henrissat B."/>
            <person name="Hansel C."/>
            <person name="Singer S."/>
            <person name="Hutchinson M.I."/>
            <person name="de Vries R.P."/>
            <person name="Natvig D.O."/>
            <person name="Powell A.J."/>
            <person name="Tsang A."/>
            <person name="Grigoriev I.V."/>
        </authorList>
    </citation>
    <scope>NUCLEOTIDE SEQUENCE [LARGE SCALE GENOMIC DNA]</scope>
    <source>
        <strain evidence="1 2">ATCC 24622</strain>
    </source>
</reference>
<gene>
    <name evidence="1" type="ORF">VTK73DRAFT_2042</name>
</gene>
<dbReference type="SUPFAM" id="SSF52540">
    <property type="entry name" value="P-loop containing nucleoside triphosphate hydrolases"/>
    <property type="match status" value="1"/>
</dbReference>
<dbReference type="InterPro" id="IPR001806">
    <property type="entry name" value="Small_GTPase"/>
</dbReference>